<reference evidence="6" key="1">
    <citation type="journal article" date="2017" name="Proc. Natl. Acad. Sci. U.S.A.">
        <title>Simulation of Deepwater Horizon oil plume reveals substrate specialization within a complex community of hydrocarbon-degraders.</title>
        <authorList>
            <person name="Hu P."/>
            <person name="Dubinsky E.A."/>
            <person name="Probst A.J."/>
            <person name="Wang J."/>
            <person name="Sieber C.M.K."/>
            <person name="Tom L.M."/>
            <person name="Gardinali P."/>
            <person name="Banfield J.F."/>
            <person name="Atlas R.M."/>
            <person name="Andersen G.L."/>
        </authorList>
    </citation>
    <scope>NUCLEOTIDE SEQUENCE [LARGE SCALE GENOMIC DNA]</scope>
</reference>
<gene>
    <name evidence="5" type="ORF">A9Q84_13885</name>
</gene>
<dbReference type="GO" id="GO:0030001">
    <property type="term" value="P:metal ion transport"/>
    <property type="evidence" value="ECO:0007669"/>
    <property type="project" value="InterPro"/>
</dbReference>
<organism evidence="5 6">
    <name type="scientific">Halobacteriovorax marinus</name>
    <dbReference type="NCBI Taxonomy" id="97084"/>
    <lineage>
        <taxon>Bacteria</taxon>
        <taxon>Pseudomonadati</taxon>
        <taxon>Bdellovibrionota</taxon>
        <taxon>Bacteriovoracia</taxon>
        <taxon>Bacteriovoracales</taxon>
        <taxon>Halobacteriovoraceae</taxon>
        <taxon>Halobacteriovorax</taxon>
    </lineage>
</organism>
<evidence type="ECO:0000313" key="5">
    <source>
        <dbReference type="EMBL" id="OUR97411.1"/>
    </source>
</evidence>
<dbReference type="GO" id="GO:0007155">
    <property type="term" value="P:cell adhesion"/>
    <property type="evidence" value="ECO:0007669"/>
    <property type="project" value="InterPro"/>
</dbReference>
<protein>
    <recommendedName>
        <fullName evidence="7">Zinc ABC transporter substrate-binding protein</fullName>
    </recommendedName>
</protein>
<dbReference type="InterPro" id="IPR006127">
    <property type="entry name" value="ZnuA-like"/>
</dbReference>
<dbReference type="Pfam" id="PF01297">
    <property type="entry name" value="ZnuA"/>
    <property type="match status" value="1"/>
</dbReference>
<dbReference type="GO" id="GO:0046872">
    <property type="term" value="F:metal ion binding"/>
    <property type="evidence" value="ECO:0007669"/>
    <property type="project" value="InterPro"/>
</dbReference>
<accession>A0A1Y5FD71</accession>
<dbReference type="EMBL" id="MAAO01000006">
    <property type="protein sequence ID" value="OUR97411.1"/>
    <property type="molecule type" value="Genomic_DNA"/>
</dbReference>
<name>A0A1Y5FD71_9BACT</name>
<dbReference type="PRINTS" id="PR00691">
    <property type="entry name" value="ADHESINB"/>
</dbReference>
<evidence type="ECO:0000313" key="6">
    <source>
        <dbReference type="Proteomes" id="UP000196531"/>
    </source>
</evidence>
<evidence type="ECO:0000256" key="4">
    <source>
        <dbReference type="RuleBase" id="RU003512"/>
    </source>
</evidence>
<evidence type="ECO:0000256" key="1">
    <source>
        <dbReference type="ARBA" id="ARBA00011028"/>
    </source>
</evidence>
<keyword evidence="3" id="KW-0732">Signal</keyword>
<dbReference type="InterPro" id="IPR050492">
    <property type="entry name" value="Bact_metal-bind_prot9"/>
</dbReference>
<dbReference type="AlphaFoldDB" id="A0A1Y5FD71"/>
<dbReference type="InterPro" id="IPR006129">
    <property type="entry name" value="AdhesinB"/>
</dbReference>
<evidence type="ECO:0000256" key="2">
    <source>
        <dbReference type="ARBA" id="ARBA00022448"/>
    </source>
</evidence>
<proteinExistence type="inferred from homology"/>
<dbReference type="SUPFAM" id="SSF53807">
    <property type="entry name" value="Helical backbone' metal receptor"/>
    <property type="match status" value="1"/>
</dbReference>
<dbReference type="PRINTS" id="PR00690">
    <property type="entry name" value="ADHESNFAMILY"/>
</dbReference>
<comment type="caution">
    <text evidence="5">The sequence shown here is derived from an EMBL/GenBank/DDBJ whole genome shotgun (WGS) entry which is preliminary data.</text>
</comment>
<keyword evidence="2 4" id="KW-0813">Transport</keyword>
<evidence type="ECO:0000256" key="3">
    <source>
        <dbReference type="ARBA" id="ARBA00022729"/>
    </source>
</evidence>
<dbReference type="PANTHER" id="PTHR42953">
    <property type="entry name" value="HIGH-AFFINITY ZINC UPTAKE SYSTEM PROTEIN ZNUA-RELATED"/>
    <property type="match status" value="1"/>
</dbReference>
<dbReference type="Gene3D" id="3.40.50.1980">
    <property type="entry name" value="Nitrogenase molybdenum iron protein domain"/>
    <property type="match status" value="2"/>
</dbReference>
<dbReference type="Proteomes" id="UP000196531">
    <property type="component" value="Unassembled WGS sequence"/>
</dbReference>
<dbReference type="PANTHER" id="PTHR42953:SF2">
    <property type="entry name" value="ADHESION PROTEIN"/>
    <property type="match status" value="1"/>
</dbReference>
<sequence length="299" mass="33493">MKINLRKIIIFITFMLSFVSHGKLNVVTTTTNLKSLVKVIGGEKVDAFSFSKGTQDPHYLEAKPSYMIKASRADLIVSVGLDLEIGWLPLVIRGARNPKLRPGAIGSFVAGDFIDTLEKPKGKLTRADGDVHPEGNPHFLLDPLNAIKIAKEIMKKLSELDSKNKSFYENNFKKFSSEVEEQLVIWKKMIPKNVQVITYHKTLSYFYNRLDIENVAYLEPKPGVPPTAKHILSVIKIAKEKNIKLAIVENYFDPTVANRVAKDVSSLKVVTVPVTVEGEEDIKNLIDLYAKLLEIFKGG</sequence>
<comment type="similarity">
    <text evidence="1 4">Belongs to the bacterial solute-binding protein 9 family.</text>
</comment>
<evidence type="ECO:0008006" key="7">
    <source>
        <dbReference type="Google" id="ProtNLM"/>
    </source>
</evidence>
<dbReference type="InterPro" id="IPR006128">
    <property type="entry name" value="Lipoprotein_PsaA-like"/>
</dbReference>